<evidence type="ECO:0000313" key="1">
    <source>
        <dbReference type="EMBL" id="CAI0549487.1"/>
    </source>
</evidence>
<protein>
    <submittedName>
        <fullName evidence="1">Uncharacterized protein</fullName>
    </submittedName>
</protein>
<accession>A0AAV0QYY5</accession>
<dbReference type="EMBL" id="CAMGYJ010000010">
    <property type="protein sequence ID" value="CAI0549487.1"/>
    <property type="molecule type" value="Genomic_DNA"/>
</dbReference>
<proteinExistence type="predicted"/>
<evidence type="ECO:0000313" key="2">
    <source>
        <dbReference type="Proteomes" id="UP001154282"/>
    </source>
</evidence>
<dbReference type="AlphaFoldDB" id="A0AAV0QYY5"/>
<organism evidence="1 2">
    <name type="scientific">Linum tenue</name>
    <dbReference type="NCBI Taxonomy" id="586396"/>
    <lineage>
        <taxon>Eukaryota</taxon>
        <taxon>Viridiplantae</taxon>
        <taxon>Streptophyta</taxon>
        <taxon>Embryophyta</taxon>
        <taxon>Tracheophyta</taxon>
        <taxon>Spermatophyta</taxon>
        <taxon>Magnoliopsida</taxon>
        <taxon>eudicotyledons</taxon>
        <taxon>Gunneridae</taxon>
        <taxon>Pentapetalae</taxon>
        <taxon>rosids</taxon>
        <taxon>fabids</taxon>
        <taxon>Malpighiales</taxon>
        <taxon>Linaceae</taxon>
        <taxon>Linum</taxon>
    </lineage>
</organism>
<gene>
    <name evidence="1" type="ORF">LITE_LOCUS45162</name>
</gene>
<comment type="caution">
    <text evidence="1">The sequence shown here is derived from an EMBL/GenBank/DDBJ whole genome shotgun (WGS) entry which is preliminary data.</text>
</comment>
<name>A0AAV0QYY5_9ROSI</name>
<sequence>MPATEAETSISLEEAGAPLLMNDSTYLVRRISLLPLHGVRRPYGNLIEWRLRSAAAKQGKGTYRAAIDGMQSSTD</sequence>
<dbReference type="Proteomes" id="UP001154282">
    <property type="component" value="Unassembled WGS sequence"/>
</dbReference>
<keyword evidence="2" id="KW-1185">Reference proteome</keyword>
<reference evidence="1" key="1">
    <citation type="submission" date="2022-08" db="EMBL/GenBank/DDBJ databases">
        <authorList>
            <person name="Gutierrez-Valencia J."/>
        </authorList>
    </citation>
    <scope>NUCLEOTIDE SEQUENCE</scope>
</reference>